<comment type="caution">
    <text evidence="1">The sequence shown here is derived from an EMBL/GenBank/DDBJ whole genome shotgun (WGS) entry which is preliminary data.</text>
</comment>
<dbReference type="Proteomes" id="UP000003503">
    <property type="component" value="Unassembled WGS sequence"/>
</dbReference>
<sequence>MDIKPSEQIKKHIQNLWNKYLLAEITNDIMLNEISSGLYVENPDMQWIESLNKQNPLKYGIVSIGFSDTVDDAIENLYNYPEEFLPYSELTNLIGPEEMYEKIMSGIISQTEICDEKNITDNPYNKHIHIYKKIKNALLLKTHETLPFEFFQSYNNSFNTENPFLHIKTGFFKEKISYPVLLENNKVWMSIVMSEILSMQKEIEKAHGNVITYGLGLGYYTFMVSEKENVDTVTVVEMNEEVIRLFKEQMLPYFPNKDKIRIIKEDAFTYIKSQEDNMYNFAFADFWKGVEDGVFLYLKLLPSTQKLKNTEFDFWIERCFMEYYFRPVLIKMLYEKAFKKNINIYEPSKSIQKLKKDFEHFIKKQNIIISSEKDVDTLISDAKIKKIIYKFAASINYRHEFKS</sequence>
<name>F2BXT7_9FIRM</name>
<accession>F2BXT7</accession>
<reference evidence="1 2" key="1">
    <citation type="submission" date="2011-02" db="EMBL/GenBank/DDBJ databases">
        <authorList>
            <person name="Muzny D."/>
            <person name="Qin X."/>
            <person name="Deng J."/>
            <person name="Jiang H."/>
            <person name="Liu Y."/>
            <person name="Qu J."/>
            <person name="Song X.-Z."/>
            <person name="Zhang L."/>
            <person name="Thornton R."/>
            <person name="Coyle M."/>
            <person name="Francisco L."/>
            <person name="Jackson L."/>
            <person name="Javaid M."/>
            <person name="Korchina V."/>
            <person name="Kovar C."/>
            <person name="Mata R."/>
            <person name="Mathew T."/>
            <person name="Ngo R."/>
            <person name="Nguyen L."/>
            <person name="Nguyen N."/>
            <person name="Okwuonu G."/>
            <person name="Ongeri F."/>
            <person name="Pham C."/>
            <person name="Simmons D."/>
            <person name="Wilczek-Boney K."/>
            <person name="Hale W."/>
            <person name="Jakkamsetti A."/>
            <person name="Pham P."/>
            <person name="Ruth R."/>
            <person name="San Lucas F."/>
            <person name="Warren J."/>
            <person name="Zhang J."/>
            <person name="Zhao Z."/>
            <person name="Zhou C."/>
            <person name="Zhu D."/>
            <person name="Lee S."/>
            <person name="Bess C."/>
            <person name="Blankenburg K."/>
            <person name="Forbes L."/>
            <person name="Fu Q."/>
            <person name="Gubbala S."/>
            <person name="Hirani K."/>
            <person name="Jayaseelan J.C."/>
            <person name="Lara F."/>
            <person name="Munidasa M."/>
            <person name="Palculict T."/>
            <person name="Patil S."/>
            <person name="Pu L.-L."/>
            <person name="Saada N."/>
            <person name="Tang L."/>
            <person name="Weissenberger G."/>
            <person name="Zhu Y."/>
            <person name="Hemphill L."/>
            <person name="Shang Y."/>
            <person name="Youmans B."/>
            <person name="Ayvaz T."/>
            <person name="Ross M."/>
            <person name="Santibanez J."/>
            <person name="Aqrawi P."/>
            <person name="Gross S."/>
            <person name="Joshi V."/>
            <person name="Fowler G."/>
            <person name="Nazareth L."/>
            <person name="Reid J."/>
            <person name="Worley K."/>
            <person name="Petrosino J."/>
            <person name="Highlander S."/>
            <person name="Gibbs R."/>
        </authorList>
    </citation>
    <scope>NUCLEOTIDE SEQUENCE [LARGE SCALE GENOMIC DNA]</scope>
    <source>
        <strain evidence="1 2">DSM 19965</strain>
    </source>
</reference>
<dbReference type="RefSeq" id="WP_007556300.1">
    <property type="nucleotide sequence ID" value="NZ_GL878519.1"/>
</dbReference>
<dbReference type="AlphaFoldDB" id="F2BXT7"/>
<dbReference type="EMBL" id="AFBB01000020">
    <property type="protein sequence ID" value="EGF12875.1"/>
    <property type="molecule type" value="Genomic_DNA"/>
</dbReference>
<organism evidence="1 2">
    <name type="scientific">Dialister micraerophilus DSM 19965</name>
    <dbReference type="NCBI Taxonomy" id="888062"/>
    <lineage>
        <taxon>Bacteria</taxon>
        <taxon>Bacillati</taxon>
        <taxon>Bacillota</taxon>
        <taxon>Negativicutes</taxon>
        <taxon>Veillonellales</taxon>
        <taxon>Veillonellaceae</taxon>
        <taxon>Dialister</taxon>
    </lineage>
</organism>
<evidence type="ECO:0000313" key="2">
    <source>
        <dbReference type="Proteomes" id="UP000003503"/>
    </source>
</evidence>
<keyword evidence="2" id="KW-1185">Reference proteome</keyword>
<protein>
    <recommendedName>
        <fullName evidence="3">Spermidine synthase</fullName>
    </recommendedName>
</protein>
<gene>
    <name evidence="1" type="ORF">HMPREF9083_1005</name>
</gene>
<dbReference type="InterPro" id="IPR029063">
    <property type="entry name" value="SAM-dependent_MTases_sf"/>
</dbReference>
<evidence type="ECO:0000313" key="1">
    <source>
        <dbReference type="EMBL" id="EGF12875.1"/>
    </source>
</evidence>
<evidence type="ECO:0008006" key="3">
    <source>
        <dbReference type="Google" id="ProtNLM"/>
    </source>
</evidence>
<dbReference type="SUPFAM" id="SSF53335">
    <property type="entry name" value="S-adenosyl-L-methionine-dependent methyltransferases"/>
    <property type="match status" value="1"/>
</dbReference>
<dbReference type="STRING" id="888062.HMPREF9083_1005"/>
<dbReference type="Gene3D" id="3.40.50.150">
    <property type="entry name" value="Vaccinia Virus protein VP39"/>
    <property type="match status" value="1"/>
</dbReference>
<dbReference type="HOGENOM" id="CLU_695856_0_0_9"/>
<dbReference type="eggNOG" id="COG0421">
    <property type="taxonomic scope" value="Bacteria"/>
</dbReference>
<proteinExistence type="predicted"/>